<evidence type="ECO:0000313" key="14">
    <source>
        <dbReference type="Proteomes" id="UP000187455"/>
    </source>
</evidence>
<evidence type="ECO:0000256" key="1">
    <source>
        <dbReference type="ARBA" id="ARBA00004232"/>
    </source>
</evidence>
<evidence type="ECO:0000256" key="10">
    <source>
        <dbReference type="ARBA" id="ARBA00023132"/>
    </source>
</evidence>
<keyword evidence="6" id="KW-0509">mRNA transport</keyword>
<dbReference type="PANTHER" id="PTHR13269:SF6">
    <property type="entry name" value="NUCLEOPORIN NDC1"/>
    <property type="match status" value="1"/>
</dbReference>
<keyword evidence="10" id="KW-0906">Nuclear pore complex</keyword>
<evidence type="ECO:0000256" key="12">
    <source>
        <dbReference type="ARBA" id="ARBA00023242"/>
    </source>
</evidence>
<reference evidence="13 14" key="1">
    <citation type="journal article" date="2016" name="Mol. Biol. Evol.">
        <title>Genome-Wide Survey of Gut Fungi (Harpellales) Reveals the First Horizontally Transferred Ubiquitin Gene from a Mosquito Host.</title>
        <authorList>
            <person name="Wang Y."/>
            <person name="White M.M."/>
            <person name="Kvist S."/>
            <person name="Moncalvo J.M."/>
        </authorList>
    </citation>
    <scope>NUCLEOTIDE SEQUENCE [LARGE SCALE GENOMIC DNA]</scope>
    <source>
        <strain evidence="13 14">ALG-7-W6</strain>
    </source>
</reference>
<dbReference type="GO" id="GO:0006999">
    <property type="term" value="P:nuclear pore organization"/>
    <property type="evidence" value="ECO:0007669"/>
    <property type="project" value="TreeGrafter"/>
</dbReference>
<comment type="caution">
    <text evidence="13">The sequence shown here is derived from an EMBL/GenBank/DDBJ whole genome shotgun (WGS) entry which is preliminary data.</text>
</comment>
<keyword evidence="9" id="KW-0811">Translocation</keyword>
<dbReference type="GO" id="GO:0030674">
    <property type="term" value="F:protein-macromolecule adaptor activity"/>
    <property type="evidence" value="ECO:0007669"/>
    <property type="project" value="TreeGrafter"/>
</dbReference>
<evidence type="ECO:0000256" key="7">
    <source>
        <dbReference type="ARBA" id="ARBA00022927"/>
    </source>
</evidence>
<dbReference type="STRING" id="133383.A0A1R0H936"/>
<evidence type="ECO:0000256" key="9">
    <source>
        <dbReference type="ARBA" id="ARBA00023010"/>
    </source>
</evidence>
<evidence type="ECO:0000256" key="11">
    <source>
        <dbReference type="ARBA" id="ARBA00023136"/>
    </source>
</evidence>
<keyword evidence="8" id="KW-1133">Transmembrane helix</keyword>
<dbReference type="GO" id="GO:0031965">
    <property type="term" value="C:nuclear membrane"/>
    <property type="evidence" value="ECO:0007669"/>
    <property type="project" value="UniProtKB-SubCell"/>
</dbReference>
<sequence length="132" mass="14916">MSNICIEAISKSKAQIDLLLKLKSPSGNTTKTPSDHRDSSPEIRLYNYLEKHIQNNYIRELMFREHIPSSPFEDLEILILSIRILSNFVVASADEDKYGQVLKTIPSILSAMCLYMESLTSLSPSPMITTPK</sequence>
<protein>
    <submittedName>
        <fullName evidence="13">Uncharacterized protein</fullName>
    </submittedName>
</protein>
<dbReference type="OrthoDB" id="67850at2759"/>
<comment type="subcellular location">
    <subcellularLocation>
        <location evidence="1">Nucleus membrane</location>
        <topology evidence="1">Multi-pass membrane protein</topology>
    </subcellularLocation>
    <subcellularLocation>
        <location evidence="2">Nucleus</location>
        <location evidence="2">Nuclear pore complex</location>
    </subcellularLocation>
</comment>
<evidence type="ECO:0000313" key="13">
    <source>
        <dbReference type="EMBL" id="OLY85624.1"/>
    </source>
</evidence>
<accession>A0A1R0H936</accession>
<organism evidence="13 14">
    <name type="scientific">Smittium mucronatum</name>
    <dbReference type="NCBI Taxonomy" id="133383"/>
    <lineage>
        <taxon>Eukaryota</taxon>
        <taxon>Fungi</taxon>
        <taxon>Fungi incertae sedis</taxon>
        <taxon>Zoopagomycota</taxon>
        <taxon>Kickxellomycotina</taxon>
        <taxon>Harpellomycetes</taxon>
        <taxon>Harpellales</taxon>
        <taxon>Legeriomycetaceae</taxon>
        <taxon>Smittium</taxon>
    </lineage>
</organism>
<evidence type="ECO:0000256" key="8">
    <source>
        <dbReference type="ARBA" id="ARBA00022989"/>
    </source>
</evidence>
<evidence type="ECO:0000256" key="4">
    <source>
        <dbReference type="ARBA" id="ARBA00022448"/>
    </source>
</evidence>
<dbReference type="Proteomes" id="UP000187455">
    <property type="component" value="Unassembled WGS sequence"/>
</dbReference>
<keyword evidence="7" id="KW-0653">Protein transport</keyword>
<dbReference type="GO" id="GO:0015031">
    <property type="term" value="P:protein transport"/>
    <property type="evidence" value="ECO:0007669"/>
    <property type="project" value="UniProtKB-KW"/>
</dbReference>
<dbReference type="EMBL" id="LSSL01000055">
    <property type="protein sequence ID" value="OLY85624.1"/>
    <property type="molecule type" value="Genomic_DNA"/>
</dbReference>
<dbReference type="Pfam" id="PF09531">
    <property type="entry name" value="Ndc1_Nup"/>
    <property type="match status" value="1"/>
</dbReference>
<evidence type="ECO:0000256" key="5">
    <source>
        <dbReference type="ARBA" id="ARBA00022692"/>
    </source>
</evidence>
<dbReference type="InterPro" id="IPR019049">
    <property type="entry name" value="Nucleoporin_prot_Ndc1/Nup"/>
</dbReference>
<keyword evidence="4" id="KW-0813">Transport</keyword>
<dbReference type="GO" id="GO:0070762">
    <property type="term" value="C:nuclear pore transmembrane ring"/>
    <property type="evidence" value="ECO:0007669"/>
    <property type="project" value="TreeGrafter"/>
</dbReference>
<keyword evidence="14" id="KW-1185">Reference proteome</keyword>
<keyword evidence="5" id="KW-0812">Transmembrane</keyword>
<evidence type="ECO:0000256" key="3">
    <source>
        <dbReference type="ARBA" id="ARBA00005760"/>
    </source>
</evidence>
<dbReference type="PANTHER" id="PTHR13269">
    <property type="entry name" value="NUCLEOPORIN NDC1"/>
    <property type="match status" value="1"/>
</dbReference>
<evidence type="ECO:0000256" key="2">
    <source>
        <dbReference type="ARBA" id="ARBA00004567"/>
    </source>
</evidence>
<keyword evidence="12" id="KW-0539">Nucleus</keyword>
<dbReference type="GO" id="GO:0051028">
    <property type="term" value="P:mRNA transport"/>
    <property type="evidence" value="ECO:0007669"/>
    <property type="project" value="UniProtKB-KW"/>
</dbReference>
<name>A0A1R0H936_9FUNG</name>
<keyword evidence="11" id="KW-0472">Membrane</keyword>
<comment type="similarity">
    <text evidence="3">Belongs to the NDC1 family.</text>
</comment>
<dbReference type="GO" id="GO:0005816">
    <property type="term" value="C:spindle pole body"/>
    <property type="evidence" value="ECO:0007669"/>
    <property type="project" value="TreeGrafter"/>
</dbReference>
<dbReference type="AlphaFoldDB" id="A0A1R0H936"/>
<evidence type="ECO:0000256" key="6">
    <source>
        <dbReference type="ARBA" id="ARBA00022816"/>
    </source>
</evidence>
<proteinExistence type="inferred from homology"/>
<gene>
    <name evidence="13" type="ORF">AYI68_g182</name>
</gene>